<dbReference type="Gene3D" id="3.40.50.300">
    <property type="entry name" value="P-loop containing nucleotide triphosphate hydrolases"/>
    <property type="match status" value="1"/>
</dbReference>
<dbReference type="Pfam" id="PF08352">
    <property type="entry name" value="oligo_HPY"/>
    <property type="match status" value="1"/>
</dbReference>
<dbReference type="AlphaFoldDB" id="A0A7J3I5Q5"/>
<evidence type="ECO:0000256" key="12">
    <source>
        <dbReference type="ARBA" id="ARBA00048610"/>
    </source>
</evidence>
<dbReference type="GO" id="GO:0005886">
    <property type="term" value="C:plasma membrane"/>
    <property type="evidence" value="ECO:0007669"/>
    <property type="project" value="UniProtKB-SubCell"/>
</dbReference>
<organism evidence="14">
    <name type="scientific">Ignisphaera aggregans</name>
    <dbReference type="NCBI Taxonomy" id="334771"/>
    <lineage>
        <taxon>Archaea</taxon>
        <taxon>Thermoproteota</taxon>
        <taxon>Thermoprotei</taxon>
        <taxon>Desulfurococcales</taxon>
        <taxon>Desulfurococcaceae</taxon>
        <taxon>Ignisphaera</taxon>
    </lineage>
</organism>
<dbReference type="GO" id="GO:0015413">
    <property type="term" value="F:ABC-type nickel transporter activity"/>
    <property type="evidence" value="ECO:0007669"/>
    <property type="project" value="UniProtKB-EC"/>
</dbReference>
<keyword evidence="6" id="KW-1278">Translocase</keyword>
<dbReference type="EMBL" id="DTAI01000036">
    <property type="protein sequence ID" value="HGN36126.1"/>
    <property type="molecule type" value="Genomic_DNA"/>
</dbReference>
<evidence type="ECO:0000256" key="2">
    <source>
        <dbReference type="ARBA" id="ARBA00022448"/>
    </source>
</evidence>
<dbReference type="GO" id="GO:0016887">
    <property type="term" value="F:ATP hydrolysis activity"/>
    <property type="evidence" value="ECO:0007669"/>
    <property type="project" value="InterPro"/>
</dbReference>
<evidence type="ECO:0000256" key="10">
    <source>
        <dbReference type="ARBA" id="ARBA00039098"/>
    </source>
</evidence>
<evidence type="ECO:0000256" key="4">
    <source>
        <dbReference type="ARBA" id="ARBA00022741"/>
    </source>
</evidence>
<dbReference type="InterPro" id="IPR027417">
    <property type="entry name" value="P-loop_NTPase"/>
</dbReference>
<dbReference type="PROSITE" id="PS00211">
    <property type="entry name" value="ABC_TRANSPORTER_1"/>
    <property type="match status" value="1"/>
</dbReference>
<keyword evidence="7" id="KW-0406">Ion transport</keyword>
<dbReference type="SMART" id="SM00382">
    <property type="entry name" value="AAA"/>
    <property type="match status" value="1"/>
</dbReference>
<keyword evidence="5 14" id="KW-0067">ATP-binding</keyword>
<dbReference type="InterPro" id="IPR003439">
    <property type="entry name" value="ABC_transporter-like_ATP-bd"/>
</dbReference>
<comment type="subunit">
    <text evidence="9">The complex is composed of two ATP-binding proteins (NikD and NikE), two transmembrane proteins (NikB and NikC) and a solute-binding protein (NikA).</text>
</comment>
<dbReference type="NCBIfam" id="TIGR01727">
    <property type="entry name" value="oligo_HPY"/>
    <property type="match status" value="1"/>
</dbReference>
<protein>
    <recommendedName>
        <fullName evidence="11">Nickel import system ATP-binding protein NikD</fullName>
        <ecNumber evidence="10">7.2.2.11</ecNumber>
    </recommendedName>
</protein>
<dbReference type="InterPro" id="IPR050388">
    <property type="entry name" value="ABC_Ni/Peptide_Import"/>
</dbReference>
<dbReference type="InterPro" id="IPR013563">
    <property type="entry name" value="Oligopep_ABC_C"/>
</dbReference>
<keyword evidence="8" id="KW-0472">Membrane</keyword>
<accession>A0A7J3I5Q5</accession>
<evidence type="ECO:0000259" key="13">
    <source>
        <dbReference type="PROSITE" id="PS50893"/>
    </source>
</evidence>
<comment type="catalytic activity">
    <reaction evidence="12">
        <text>Ni(2+)(out) + ATP + H2O = Ni(2+)(in) + ADP + phosphate + H(+)</text>
        <dbReference type="Rhea" id="RHEA:15557"/>
        <dbReference type="ChEBI" id="CHEBI:15377"/>
        <dbReference type="ChEBI" id="CHEBI:15378"/>
        <dbReference type="ChEBI" id="CHEBI:30616"/>
        <dbReference type="ChEBI" id="CHEBI:43474"/>
        <dbReference type="ChEBI" id="CHEBI:49786"/>
        <dbReference type="ChEBI" id="CHEBI:456216"/>
        <dbReference type="EC" id="7.2.2.11"/>
    </reaction>
    <physiologicalReaction direction="left-to-right" evidence="12">
        <dbReference type="Rhea" id="RHEA:15558"/>
    </physiologicalReaction>
</comment>
<keyword evidence="2" id="KW-0813">Transport</keyword>
<evidence type="ECO:0000256" key="5">
    <source>
        <dbReference type="ARBA" id="ARBA00022840"/>
    </source>
</evidence>
<dbReference type="Pfam" id="PF00005">
    <property type="entry name" value="ABC_tran"/>
    <property type="match status" value="1"/>
</dbReference>
<gene>
    <name evidence="14" type="ORF">ENT87_01035</name>
</gene>
<comment type="caution">
    <text evidence="14">The sequence shown here is derived from an EMBL/GenBank/DDBJ whole genome shotgun (WGS) entry which is preliminary data.</text>
</comment>
<evidence type="ECO:0000256" key="3">
    <source>
        <dbReference type="ARBA" id="ARBA00022475"/>
    </source>
</evidence>
<evidence type="ECO:0000256" key="11">
    <source>
        <dbReference type="ARBA" id="ARBA00044143"/>
    </source>
</evidence>
<evidence type="ECO:0000256" key="6">
    <source>
        <dbReference type="ARBA" id="ARBA00022967"/>
    </source>
</evidence>
<dbReference type="PROSITE" id="PS50893">
    <property type="entry name" value="ABC_TRANSPORTER_2"/>
    <property type="match status" value="1"/>
</dbReference>
<dbReference type="GO" id="GO:0015833">
    <property type="term" value="P:peptide transport"/>
    <property type="evidence" value="ECO:0007669"/>
    <property type="project" value="InterPro"/>
</dbReference>
<proteinExistence type="predicted"/>
<dbReference type="SUPFAM" id="SSF52540">
    <property type="entry name" value="P-loop containing nucleoside triphosphate hydrolases"/>
    <property type="match status" value="1"/>
</dbReference>
<evidence type="ECO:0000256" key="8">
    <source>
        <dbReference type="ARBA" id="ARBA00023136"/>
    </source>
</evidence>
<dbReference type="FunFam" id="3.40.50.300:FF:000016">
    <property type="entry name" value="Oligopeptide ABC transporter ATP-binding component"/>
    <property type="match status" value="1"/>
</dbReference>
<dbReference type="PANTHER" id="PTHR43297">
    <property type="entry name" value="OLIGOPEPTIDE TRANSPORT ATP-BINDING PROTEIN APPD"/>
    <property type="match status" value="1"/>
</dbReference>
<keyword evidence="4" id="KW-0547">Nucleotide-binding</keyword>
<dbReference type="EC" id="7.2.2.11" evidence="10"/>
<sequence>MKKILEVEDLRVYFYTYNGVVRAVDGVSFEVYEGEAMCIVGETGCGKSVTARAITKMIRPPGRIVSGKVLFNGIDIMKLREDELSKIRGQDITYIYQDPSAALDPLYTAGYHVAETITSHNKWIKIREALKRAIELFREILIPDPEARIKSYPHELSGGMKQRVVIATAVSNFPKLIIADEPTTALDVTIQAQILDLLKELRRKYNSSILMITHNLGIVAEVCDRVMVMYAGKVVEKAYTERLFENPFHPYTRGLLNAVPNPYKKVTRLETIPGSVPDMINIPEGCRFRPRCPYATNRCFKEPDLVEVEDNHYASCWLTPGCK</sequence>
<dbReference type="InterPro" id="IPR003593">
    <property type="entry name" value="AAA+_ATPase"/>
</dbReference>
<evidence type="ECO:0000313" key="14">
    <source>
        <dbReference type="EMBL" id="HGN36126.1"/>
    </source>
</evidence>
<evidence type="ECO:0000256" key="9">
    <source>
        <dbReference type="ARBA" id="ARBA00038669"/>
    </source>
</evidence>
<dbReference type="CDD" id="cd03257">
    <property type="entry name" value="ABC_NikE_OppD_transporters"/>
    <property type="match status" value="1"/>
</dbReference>
<evidence type="ECO:0000256" key="7">
    <source>
        <dbReference type="ARBA" id="ARBA00023065"/>
    </source>
</evidence>
<comment type="subcellular location">
    <subcellularLocation>
        <location evidence="1">Cell membrane</location>
        <topology evidence="1">Peripheral membrane protein</topology>
    </subcellularLocation>
</comment>
<evidence type="ECO:0000256" key="1">
    <source>
        <dbReference type="ARBA" id="ARBA00004202"/>
    </source>
</evidence>
<keyword evidence="3" id="KW-1003">Cell membrane</keyword>
<dbReference type="GO" id="GO:0005524">
    <property type="term" value="F:ATP binding"/>
    <property type="evidence" value="ECO:0007669"/>
    <property type="project" value="UniProtKB-KW"/>
</dbReference>
<dbReference type="PANTHER" id="PTHR43297:SF13">
    <property type="entry name" value="NICKEL ABC TRANSPORTER, ATP-BINDING PROTEIN"/>
    <property type="match status" value="1"/>
</dbReference>
<reference evidence="14" key="1">
    <citation type="journal article" date="2020" name="mSystems">
        <title>Genome- and Community-Level Interaction Insights into Carbon Utilization and Element Cycling Functions of Hydrothermarchaeota in Hydrothermal Sediment.</title>
        <authorList>
            <person name="Zhou Z."/>
            <person name="Liu Y."/>
            <person name="Xu W."/>
            <person name="Pan J."/>
            <person name="Luo Z.H."/>
            <person name="Li M."/>
        </authorList>
    </citation>
    <scope>NUCLEOTIDE SEQUENCE [LARGE SCALE GENOMIC DNA]</scope>
    <source>
        <strain evidence="14">SpSt-618</strain>
    </source>
</reference>
<feature type="domain" description="ABC transporter" evidence="13">
    <location>
        <begin position="5"/>
        <end position="256"/>
    </location>
</feature>
<dbReference type="InterPro" id="IPR017871">
    <property type="entry name" value="ABC_transporter-like_CS"/>
</dbReference>
<name>A0A7J3I5Q5_9CREN</name>